<dbReference type="InterPro" id="IPR044861">
    <property type="entry name" value="IPNS-like_FE2OG_OXY"/>
</dbReference>
<reference evidence="3 4" key="1">
    <citation type="submission" date="2024-02" db="EMBL/GenBank/DDBJ databases">
        <authorList>
            <person name="Vignale AGUSTIN F."/>
            <person name="Sosa J E."/>
            <person name="Modenutti C."/>
        </authorList>
    </citation>
    <scope>NUCLEOTIDE SEQUENCE [LARGE SCALE GENOMIC DNA]</scope>
</reference>
<dbReference type="InterPro" id="IPR050231">
    <property type="entry name" value="Iron_ascorbate_oxido_reductase"/>
</dbReference>
<dbReference type="EMBL" id="CAUOFW020006391">
    <property type="protein sequence ID" value="CAK9174661.1"/>
    <property type="molecule type" value="Genomic_DNA"/>
</dbReference>
<dbReference type="Pfam" id="PF03171">
    <property type="entry name" value="2OG-FeII_Oxy"/>
    <property type="match status" value="1"/>
</dbReference>
<dbReference type="InterPro" id="IPR005123">
    <property type="entry name" value="Oxoglu/Fe-dep_dioxygenase_dom"/>
</dbReference>
<sequence>MVLESLGVEKYLEEHIESANYLFRAMKYKGPETTETKVGLRAHRDLNVVTILYQINQVDGLEVQTKDGEWINANPSPDSFTVFIGESFSAWANGRLHSPFHRVMMSGNKARYSVGLFSIPKPGCIIKAPEELVDEDHPLLFKPFDYAEYIRFYHTEISQKGESSLQNFCGF</sequence>
<keyword evidence="4" id="KW-1185">Reference proteome</keyword>
<evidence type="ECO:0000259" key="1">
    <source>
        <dbReference type="PROSITE" id="PS51471"/>
    </source>
</evidence>
<evidence type="ECO:0000313" key="2">
    <source>
        <dbReference type="EMBL" id="CAK9174661.1"/>
    </source>
</evidence>
<evidence type="ECO:0000313" key="4">
    <source>
        <dbReference type="Proteomes" id="UP001642360"/>
    </source>
</evidence>
<comment type="caution">
    <text evidence="3">The sequence shown here is derived from an EMBL/GenBank/DDBJ whole genome shotgun (WGS) entry which is preliminary data.</text>
</comment>
<dbReference type="AlphaFoldDB" id="A0ABC8U3N0"/>
<proteinExistence type="predicted"/>
<dbReference type="InterPro" id="IPR027443">
    <property type="entry name" value="IPNS-like_sf"/>
</dbReference>
<gene>
    <name evidence="2" type="ORF">ILEXP_LOCUS44410</name>
    <name evidence="3" type="ORF">ILEXP_LOCUS44412</name>
</gene>
<protein>
    <recommendedName>
        <fullName evidence="1">Fe2OG dioxygenase domain-containing protein</fullName>
    </recommendedName>
</protein>
<dbReference type="PANTHER" id="PTHR47990">
    <property type="entry name" value="2-OXOGLUTARATE (2OG) AND FE(II)-DEPENDENT OXYGENASE SUPERFAMILY PROTEIN-RELATED"/>
    <property type="match status" value="1"/>
</dbReference>
<organism evidence="3 4">
    <name type="scientific">Ilex paraguariensis</name>
    <name type="common">yerba mate</name>
    <dbReference type="NCBI Taxonomy" id="185542"/>
    <lineage>
        <taxon>Eukaryota</taxon>
        <taxon>Viridiplantae</taxon>
        <taxon>Streptophyta</taxon>
        <taxon>Embryophyta</taxon>
        <taxon>Tracheophyta</taxon>
        <taxon>Spermatophyta</taxon>
        <taxon>Magnoliopsida</taxon>
        <taxon>eudicotyledons</taxon>
        <taxon>Gunneridae</taxon>
        <taxon>Pentapetalae</taxon>
        <taxon>asterids</taxon>
        <taxon>campanulids</taxon>
        <taxon>Aquifoliales</taxon>
        <taxon>Aquifoliaceae</taxon>
        <taxon>Ilex</taxon>
    </lineage>
</organism>
<dbReference type="SUPFAM" id="SSF51197">
    <property type="entry name" value="Clavaminate synthase-like"/>
    <property type="match status" value="1"/>
</dbReference>
<accession>A0ABC8U3N0</accession>
<feature type="domain" description="Fe2OG dioxygenase" evidence="1">
    <location>
        <begin position="18"/>
        <end position="120"/>
    </location>
</feature>
<dbReference type="PROSITE" id="PS51471">
    <property type="entry name" value="FE2OG_OXY"/>
    <property type="match status" value="1"/>
</dbReference>
<dbReference type="Proteomes" id="UP001642360">
    <property type="component" value="Unassembled WGS sequence"/>
</dbReference>
<dbReference type="EMBL" id="CAUOFW020006391">
    <property type="protein sequence ID" value="CAK9174663.1"/>
    <property type="molecule type" value="Genomic_DNA"/>
</dbReference>
<name>A0ABC8U3N0_9AQUA</name>
<evidence type="ECO:0000313" key="3">
    <source>
        <dbReference type="EMBL" id="CAK9174663.1"/>
    </source>
</evidence>
<dbReference type="Gene3D" id="2.60.120.330">
    <property type="entry name" value="B-lactam Antibiotic, Isopenicillin N Synthase, Chain"/>
    <property type="match status" value="1"/>
</dbReference>